<dbReference type="AlphaFoldDB" id="A0A9N9WJI3"/>
<feature type="domain" description="R3H" evidence="3">
    <location>
        <begin position="240"/>
        <end position="303"/>
    </location>
</feature>
<feature type="compositionally biased region" description="Low complexity" evidence="2">
    <location>
        <begin position="37"/>
        <end position="51"/>
    </location>
</feature>
<dbReference type="Proteomes" id="UP001153714">
    <property type="component" value="Chromosome 6"/>
</dbReference>
<evidence type="ECO:0000313" key="5">
    <source>
        <dbReference type="EMBL" id="CAG9794160.1"/>
    </source>
</evidence>
<dbReference type="Gene3D" id="3.30.1370.50">
    <property type="entry name" value="R3H-like domain"/>
    <property type="match status" value="1"/>
</dbReference>
<dbReference type="PROSITE" id="PS51673">
    <property type="entry name" value="SUZ"/>
    <property type="match status" value="1"/>
</dbReference>
<feature type="region of interest" description="Disordered" evidence="2">
    <location>
        <begin position="1000"/>
        <end position="1038"/>
    </location>
</feature>
<protein>
    <submittedName>
        <fullName evidence="5">Uncharacterized protein</fullName>
    </submittedName>
</protein>
<evidence type="ECO:0000256" key="2">
    <source>
        <dbReference type="SAM" id="MobiDB-lite"/>
    </source>
</evidence>
<evidence type="ECO:0000259" key="4">
    <source>
        <dbReference type="PROSITE" id="PS51673"/>
    </source>
</evidence>
<evidence type="ECO:0000256" key="1">
    <source>
        <dbReference type="ARBA" id="ARBA00022553"/>
    </source>
</evidence>
<proteinExistence type="predicted"/>
<feature type="region of interest" description="Disordered" evidence="2">
    <location>
        <begin position="89"/>
        <end position="122"/>
    </location>
</feature>
<feature type="region of interest" description="Disordered" evidence="2">
    <location>
        <begin position="1069"/>
        <end position="1158"/>
    </location>
</feature>
<dbReference type="GO" id="GO:0003676">
    <property type="term" value="F:nucleic acid binding"/>
    <property type="evidence" value="ECO:0007669"/>
    <property type="project" value="UniProtKB-UniRule"/>
</dbReference>
<feature type="region of interest" description="Disordered" evidence="2">
    <location>
        <begin position="202"/>
        <end position="223"/>
    </location>
</feature>
<feature type="region of interest" description="Disordered" evidence="2">
    <location>
        <begin position="1"/>
        <end position="75"/>
    </location>
</feature>
<feature type="compositionally biased region" description="Basic residues" evidence="2">
    <location>
        <begin position="106"/>
        <end position="116"/>
    </location>
</feature>
<dbReference type="SMART" id="SM00393">
    <property type="entry name" value="R3H"/>
    <property type="match status" value="1"/>
</dbReference>
<feature type="compositionally biased region" description="Polar residues" evidence="2">
    <location>
        <begin position="89"/>
        <end position="100"/>
    </location>
</feature>
<reference evidence="5" key="2">
    <citation type="submission" date="2022-10" db="EMBL/GenBank/DDBJ databases">
        <authorList>
            <consortium name="ENA_rothamsted_submissions"/>
            <consortium name="culmorum"/>
            <person name="King R."/>
        </authorList>
    </citation>
    <scope>NUCLEOTIDE SEQUENCE</scope>
</reference>
<sequence>MERVEADKTSSEDGSQLNRNRSFKSKQLVRSQAIRESQSPPRTISPSPITPALEEQVTKNNVANNAPIERSDCHSDECEEKKQQVEIQITSGTWEGSTDASEQRQRARRWLGHKHHSDSSRDLLSNNPRVSCVCGACANCPHCRGRRRRHICAIKQDSGIACSEDCPDCTDTENTGSDGYRKTESVEIDEQIYYCRCPERKDKPKSMSLSRTESDDRSEPTGPELVNFIKETLNKNARDRMTLLKIEKELHALVNDTGRCIVRFPVMTSYGRMLVHRCAALFQLSHHLDQHNKTSVLVSKSGTSGGRIPCTSFKQWCTTTFPPSPHRSILKRDTNSLDEPGSGASSNSRSKSLEQREREYERMKRRIFTEDSSQDESQWPWLNSGPVKLLTPENSRNKLVKVQSLESSAAPGNTRGAVSKSHSFGGYGGRDNTHPRLLSRQGDLASSSWRLSPSSSGYKTLSLRSTDSVTPSPTGGGSPEPCAVSGGVVCAVTDITSVPYGALVINPQTGRPLTNPDGSLYHFDPANPPIMYDPAHYPDEKKDQNMETKRGKLEKQHSFIDNECECQPADESRNKTCCCSCRRHDACRKNTDKNTTEQSHIPPSPSKNRYEHTNIQTDTNNISYNDETNELKQTTDEIQYNHNSKTHSENYENNYDRFETNLRQDYEQPTNQRPVYEQPTNQSQDNQKVGKLISQDNQDLYNKHAYGHAKTDEVASPPITSQHSIHNYPQQETSVHSMAQAKATPVPMPDPHTRPLSLTNMSYPTIQQSYPYINQFRVEQPLQPVYHPHSMLHTTEEHKVNTTTQQEPTFRIDPSYPYAAVDFASQCGACVDPNTMRSYSLPYGQVEVPQAVLPTYPVNNVMLPQHHIQHYPYQDAVQWQAPPMMPMQPKLVVPELYPVYPNMYQYNVLYPQVIPQPFPMCQPMYSVVEKPPSRSNSVASANASVHANMHANTPTNMYATAHAEHNADNRAASTHSNDNSMTARRNSNEIAAKIQQIKDQMAQLNTRERDRSKRNEDWKRRNNGNGILGSYPANTVNGRVDRLQGQSSNDETQLSSAARAIVNSIRNMQAHNNYQDRRECQYRADRPEYRRRDRDGERLERDNKPTGDRNRNFQLQYRPPYLLRQMSPSTWCRRSPGPVHPVLNHPRRPNPDTRNGRR</sequence>
<dbReference type="InterPro" id="IPR001374">
    <property type="entry name" value="R3H_dom"/>
</dbReference>
<feature type="compositionally biased region" description="Low complexity" evidence="2">
    <location>
        <begin position="446"/>
        <end position="456"/>
    </location>
</feature>
<evidence type="ECO:0000259" key="3">
    <source>
        <dbReference type="PROSITE" id="PS51061"/>
    </source>
</evidence>
<feature type="compositionally biased region" description="Basic and acidic residues" evidence="2">
    <location>
        <begin position="1"/>
        <end position="11"/>
    </location>
</feature>
<dbReference type="CDD" id="cd02642">
    <property type="entry name" value="R3H_encore_like"/>
    <property type="match status" value="1"/>
</dbReference>
<accession>A0A9N9WJI3</accession>
<dbReference type="SUPFAM" id="SSF82708">
    <property type="entry name" value="R3H domain"/>
    <property type="match status" value="1"/>
</dbReference>
<name>A0A9N9WJI3_9NEOP</name>
<feature type="domain" description="SUZ" evidence="4">
    <location>
        <begin position="307"/>
        <end position="372"/>
    </location>
</feature>
<dbReference type="Pfam" id="PF01424">
    <property type="entry name" value="R3H"/>
    <property type="match status" value="1"/>
</dbReference>
<feature type="compositionally biased region" description="Basic and acidic residues" evidence="2">
    <location>
        <begin position="1074"/>
        <end position="1111"/>
    </location>
</feature>
<dbReference type="PANTHER" id="PTHR15672:SF8">
    <property type="entry name" value="PROTEIN ENCORE"/>
    <property type="match status" value="1"/>
</dbReference>
<keyword evidence="6" id="KW-1185">Reference proteome</keyword>
<feature type="region of interest" description="Disordered" evidence="2">
    <location>
        <begin position="591"/>
        <end position="612"/>
    </location>
</feature>
<dbReference type="InterPro" id="IPR024771">
    <property type="entry name" value="SUZ"/>
</dbReference>
<feature type="region of interest" description="Disordered" evidence="2">
    <location>
        <begin position="324"/>
        <end position="358"/>
    </location>
</feature>
<dbReference type="PANTHER" id="PTHR15672">
    <property type="entry name" value="CAMP-REGULATED PHOSPHOPROTEIN 21 RELATED R3H DOMAIN CONTAINING PROTEIN"/>
    <property type="match status" value="1"/>
</dbReference>
<feature type="compositionally biased region" description="Basic and acidic residues" evidence="2">
    <location>
        <begin position="1149"/>
        <end position="1158"/>
    </location>
</feature>
<dbReference type="OrthoDB" id="278430at2759"/>
<dbReference type="EMBL" id="OU893337">
    <property type="protein sequence ID" value="CAG9794160.1"/>
    <property type="molecule type" value="Genomic_DNA"/>
</dbReference>
<feature type="region of interest" description="Disordered" evidence="2">
    <location>
        <begin position="405"/>
        <end position="480"/>
    </location>
</feature>
<evidence type="ECO:0000313" key="6">
    <source>
        <dbReference type="Proteomes" id="UP001153714"/>
    </source>
</evidence>
<feature type="compositionally biased region" description="Basic and acidic residues" evidence="2">
    <location>
        <begin position="1006"/>
        <end position="1020"/>
    </location>
</feature>
<dbReference type="InterPro" id="IPR051937">
    <property type="entry name" value="R3H_domain_containing"/>
</dbReference>
<dbReference type="PROSITE" id="PS51061">
    <property type="entry name" value="R3H"/>
    <property type="match status" value="1"/>
</dbReference>
<organism evidence="5 6">
    <name type="scientific">Diatraea saccharalis</name>
    <name type="common">sugarcane borer</name>
    <dbReference type="NCBI Taxonomy" id="40085"/>
    <lineage>
        <taxon>Eukaryota</taxon>
        <taxon>Metazoa</taxon>
        <taxon>Ecdysozoa</taxon>
        <taxon>Arthropoda</taxon>
        <taxon>Hexapoda</taxon>
        <taxon>Insecta</taxon>
        <taxon>Pterygota</taxon>
        <taxon>Neoptera</taxon>
        <taxon>Endopterygota</taxon>
        <taxon>Lepidoptera</taxon>
        <taxon>Glossata</taxon>
        <taxon>Ditrysia</taxon>
        <taxon>Pyraloidea</taxon>
        <taxon>Crambidae</taxon>
        <taxon>Crambinae</taxon>
        <taxon>Diatraea</taxon>
    </lineage>
</organism>
<keyword evidence="1" id="KW-0597">Phosphoprotein</keyword>
<dbReference type="InterPro" id="IPR036867">
    <property type="entry name" value="R3H_dom_sf"/>
</dbReference>
<reference evidence="5" key="1">
    <citation type="submission" date="2021-12" db="EMBL/GenBank/DDBJ databases">
        <authorList>
            <person name="King R."/>
        </authorList>
    </citation>
    <scope>NUCLEOTIDE SEQUENCE</scope>
</reference>
<dbReference type="Pfam" id="PF12752">
    <property type="entry name" value="SUZ"/>
    <property type="match status" value="1"/>
</dbReference>
<gene>
    <name evidence="5" type="ORF">DIATSA_LOCUS11554</name>
</gene>